<evidence type="ECO:0000313" key="4">
    <source>
        <dbReference type="Proteomes" id="UP001271792"/>
    </source>
</evidence>
<reference evidence="3 4" key="1">
    <citation type="submission" date="2023-11" db="EMBL/GenBank/DDBJ databases">
        <title>Lentzea sokolovensis, sp. nov., Lentzea kristufkii, sp. nov., and Lentzea miocenensis, sp. nov., rare actinobacteria from Sokolov Coal Basin, Miocene lacustrine sediment, Czech Republic.</title>
        <authorList>
            <person name="Lara A."/>
            <person name="Kotroba L."/>
            <person name="Nouioui I."/>
            <person name="Neumann-Schaal M."/>
            <person name="Mast Y."/>
            <person name="Chronakova A."/>
        </authorList>
    </citation>
    <scope>NUCLEOTIDE SEQUENCE [LARGE SCALE GENOMIC DNA]</scope>
    <source>
        <strain evidence="3 4">BCCO 10_0798</strain>
    </source>
</reference>
<name>A0ABU4TRR7_9PSEU</name>
<evidence type="ECO:0000313" key="3">
    <source>
        <dbReference type="EMBL" id="MDX8050980.1"/>
    </source>
</evidence>
<keyword evidence="4" id="KW-1185">Reference proteome</keyword>
<proteinExistence type="inferred from homology"/>
<dbReference type="EMBL" id="JAXAVV010000007">
    <property type="protein sequence ID" value="MDX8050980.1"/>
    <property type="molecule type" value="Genomic_DNA"/>
</dbReference>
<evidence type="ECO:0000256" key="2">
    <source>
        <dbReference type="SAM" id="MobiDB-lite"/>
    </source>
</evidence>
<dbReference type="Proteomes" id="UP001271792">
    <property type="component" value="Unassembled WGS sequence"/>
</dbReference>
<comment type="caution">
    <text evidence="3">The sequence shown here is derived from an EMBL/GenBank/DDBJ whole genome shotgun (WGS) entry which is preliminary data.</text>
</comment>
<feature type="region of interest" description="Disordered" evidence="2">
    <location>
        <begin position="1"/>
        <end position="21"/>
    </location>
</feature>
<dbReference type="PANTHER" id="PTHR34297">
    <property type="entry name" value="HYPOTHETICAL CYTOSOLIC PROTEIN-RELATED"/>
    <property type="match status" value="1"/>
</dbReference>
<sequence length="143" mass="14955">MTATIPAPLKAMPQRDSGPRAVADASERGALRISEEVVARLAGHAVLEVEGAGGAVGQVLGVSLGGKPRAQDAKVSAHVAGDTATLTVRLSLTYPAPVARTVQRVREHVVRRVGELTGLSVTRVDITVTALHNATATRRRRVE</sequence>
<dbReference type="InterPro" id="IPR005531">
    <property type="entry name" value="Asp23"/>
</dbReference>
<organism evidence="3 4">
    <name type="scientific">Lentzea kristufekii</name>
    <dbReference type="NCBI Taxonomy" id="3095430"/>
    <lineage>
        <taxon>Bacteria</taxon>
        <taxon>Bacillati</taxon>
        <taxon>Actinomycetota</taxon>
        <taxon>Actinomycetes</taxon>
        <taxon>Pseudonocardiales</taxon>
        <taxon>Pseudonocardiaceae</taxon>
        <taxon>Lentzea</taxon>
    </lineage>
</organism>
<dbReference type="RefSeq" id="WP_319984954.1">
    <property type="nucleotide sequence ID" value="NZ_JAXAVV010000007.1"/>
</dbReference>
<comment type="similarity">
    <text evidence="1">Belongs to the asp23 family.</text>
</comment>
<evidence type="ECO:0000256" key="1">
    <source>
        <dbReference type="ARBA" id="ARBA00005721"/>
    </source>
</evidence>
<protein>
    <submittedName>
        <fullName evidence="3">Asp23/Gls24 family envelope stress response protein</fullName>
    </submittedName>
</protein>
<accession>A0ABU4TRR7</accession>
<gene>
    <name evidence="3" type="ORF">SK571_16455</name>
</gene>
<dbReference type="Pfam" id="PF03780">
    <property type="entry name" value="Asp23"/>
    <property type="match status" value="1"/>
</dbReference>